<feature type="domain" description="Dihydroneopterin aldolase/epimerase" evidence="7">
    <location>
        <begin position="7"/>
        <end position="117"/>
    </location>
</feature>
<evidence type="ECO:0000313" key="8">
    <source>
        <dbReference type="EMBL" id="CAH0536624.1"/>
    </source>
</evidence>
<protein>
    <recommendedName>
        <fullName evidence="5">Dihydroneopterin triphosphate 2'-epimerase</fullName>
        <ecNumber evidence="4">5.1.99.7</ecNumber>
    </recommendedName>
    <alternativeName>
        <fullName evidence="6">D-erythro-7,8-dihydroneopterin triphosphate epimerase</fullName>
    </alternativeName>
</protein>
<dbReference type="EC" id="5.1.99.7" evidence="4"/>
<dbReference type="NCBIfam" id="NF008418">
    <property type="entry name" value="PRK11245.1"/>
    <property type="match status" value="1"/>
</dbReference>
<keyword evidence="2 8" id="KW-0413">Isomerase</keyword>
<dbReference type="Proteomes" id="UP000838748">
    <property type="component" value="Unassembled WGS sequence"/>
</dbReference>
<dbReference type="RefSeq" id="WP_237359980.1">
    <property type="nucleotide sequence ID" value="NZ_CAKLDM010000001.1"/>
</dbReference>
<evidence type="ECO:0000259" key="7">
    <source>
        <dbReference type="SMART" id="SM00905"/>
    </source>
</evidence>
<evidence type="ECO:0000256" key="2">
    <source>
        <dbReference type="ARBA" id="ARBA00023235"/>
    </source>
</evidence>
<name>A0ABN8E1J5_9VIBR</name>
<evidence type="ECO:0000313" key="9">
    <source>
        <dbReference type="Proteomes" id="UP000838748"/>
    </source>
</evidence>
<evidence type="ECO:0000256" key="5">
    <source>
        <dbReference type="ARBA" id="ARBA00044197"/>
    </source>
</evidence>
<reference evidence="8" key="1">
    <citation type="submission" date="2021-11" db="EMBL/GenBank/DDBJ databases">
        <authorList>
            <person name="Rodrigo-Torres L."/>
            <person name="Arahal R. D."/>
            <person name="Lucena T."/>
        </authorList>
    </citation>
    <scope>NUCLEOTIDE SEQUENCE</scope>
    <source>
        <strain evidence="8">CECT 7928</strain>
    </source>
</reference>
<accession>A0ABN8E1J5</accession>
<dbReference type="PANTHER" id="PTHR42844:SF10">
    <property type="entry name" value="DIHYDRONEOPTERIN TRIPHOSPHATE 2'-EPIMERASE"/>
    <property type="match status" value="1"/>
</dbReference>
<dbReference type="GO" id="GO:0008719">
    <property type="term" value="F:dihydroneopterin triphosphate 2'-epimerase activity"/>
    <property type="evidence" value="ECO:0007669"/>
    <property type="project" value="UniProtKB-EC"/>
</dbReference>
<dbReference type="SUPFAM" id="SSF55620">
    <property type="entry name" value="Tetrahydrobiopterin biosynthesis enzymes-like"/>
    <property type="match status" value="1"/>
</dbReference>
<dbReference type="Gene3D" id="3.30.1130.10">
    <property type="match status" value="1"/>
</dbReference>
<evidence type="ECO:0000256" key="1">
    <source>
        <dbReference type="ARBA" id="ARBA00005708"/>
    </source>
</evidence>
<dbReference type="SMART" id="SM00905">
    <property type="entry name" value="FolB"/>
    <property type="match status" value="1"/>
</dbReference>
<comment type="caution">
    <text evidence="8">The sequence shown here is derived from an EMBL/GenBank/DDBJ whole genome shotgun (WGS) entry which is preliminary data.</text>
</comment>
<organism evidence="8 9">
    <name type="scientific">Vibrio marisflavi CECT 7928</name>
    <dbReference type="NCBI Taxonomy" id="634439"/>
    <lineage>
        <taxon>Bacteria</taxon>
        <taxon>Pseudomonadati</taxon>
        <taxon>Pseudomonadota</taxon>
        <taxon>Gammaproteobacteria</taxon>
        <taxon>Vibrionales</taxon>
        <taxon>Vibrionaceae</taxon>
        <taxon>Vibrio</taxon>
    </lineage>
</organism>
<comment type="similarity">
    <text evidence="1">Belongs to the DHNA family.</text>
</comment>
<evidence type="ECO:0000256" key="4">
    <source>
        <dbReference type="ARBA" id="ARBA00044039"/>
    </source>
</evidence>
<gene>
    <name evidence="8" type="primary">folX</name>
    <name evidence="8" type="ORF">VMF7928_00579</name>
</gene>
<evidence type="ECO:0000256" key="3">
    <source>
        <dbReference type="ARBA" id="ARBA00043806"/>
    </source>
</evidence>
<keyword evidence="9" id="KW-1185">Reference proteome</keyword>
<dbReference type="InterPro" id="IPR043133">
    <property type="entry name" value="GTP-CH-I_C/QueF"/>
</dbReference>
<dbReference type="InterPro" id="IPR006156">
    <property type="entry name" value="Dihydroneopterin_aldolase"/>
</dbReference>
<dbReference type="PANTHER" id="PTHR42844">
    <property type="entry name" value="DIHYDRONEOPTERIN ALDOLASE 1-RELATED"/>
    <property type="match status" value="1"/>
</dbReference>
<evidence type="ECO:0000256" key="6">
    <source>
        <dbReference type="ARBA" id="ARBA00044306"/>
    </source>
</evidence>
<dbReference type="Pfam" id="PF02152">
    <property type="entry name" value="FolB"/>
    <property type="match status" value="1"/>
</dbReference>
<dbReference type="InterPro" id="IPR006157">
    <property type="entry name" value="FolB_dom"/>
</dbReference>
<dbReference type="EMBL" id="CAKLDM010000001">
    <property type="protein sequence ID" value="CAH0536624.1"/>
    <property type="molecule type" value="Genomic_DNA"/>
</dbReference>
<dbReference type="NCBIfam" id="TIGR00526">
    <property type="entry name" value="folB_dom"/>
    <property type="match status" value="1"/>
</dbReference>
<sequence length="131" mass="14910">MHHNAIITITNLRLRTFIGFNEEEQTKQQDIVINAEIHYPANNLCLADDVGNALNYKTICKKIIHHVESGRFLLLEKLTSDVLGICIDHSWVRYAQVRVDKPHALRFADSVSLTLSYEAEHENHSQGASQC</sequence>
<proteinExistence type="inferred from homology"/>
<comment type="catalytic activity">
    <reaction evidence="3">
        <text>7,8-dihydroneopterin 3'-triphosphate = 7,8-dihydromonapterin 3'-triphosphate</text>
        <dbReference type="Rhea" id="RHEA:28346"/>
        <dbReference type="ChEBI" id="CHEBI:58462"/>
        <dbReference type="ChEBI" id="CHEBI:61186"/>
        <dbReference type="EC" id="5.1.99.7"/>
    </reaction>
</comment>